<dbReference type="AlphaFoldDB" id="A0A6A6TC92"/>
<dbReference type="Proteomes" id="UP000799324">
    <property type="component" value="Unassembled WGS sequence"/>
</dbReference>
<sequence length="416" mass="46372">MCKVIRFLFACYHTVKIRESKCGGTYAKSRRNGRSTACSADAYINIKLRHACGPCQQAEWDAKWKLKLSRAKLFQEKIAGQPGEKEVVELVGQLESEYSEAVWRVRSIFPPAAHEPVKKVQTAPIEKMKRSSPLGQEVKPEDVVLVLDDAEEAEEPDAFHLEPINYEHPLDNQDSSYLQEFFPGPETSQGIEDLAVCTEPGPWEGPDFVTWDKETDASSWTGLVAWGPDAEEASSSGVIGMSGLMAVDNNRQAQIDKVVELFWKFVNGEKPHNEQPQPTNGEHSYNRDLGELQSLFDDLHMTGNEDDKPASSGASSSQYVWTDGANDVASGGESPSPSPEAQSVRRANGKYAAMLASLSPLKVSDPPHYCKLYLEVVRQEARQKESRSAEPRELPNPVPLPKDGFWWKEFEVFMPN</sequence>
<organism evidence="2 3">
    <name type="scientific">Lophiostoma macrostomum CBS 122681</name>
    <dbReference type="NCBI Taxonomy" id="1314788"/>
    <lineage>
        <taxon>Eukaryota</taxon>
        <taxon>Fungi</taxon>
        <taxon>Dikarya</taxon>
        <taxon>Ascomycota</taxon>
        <taxon>Pezizomycotina</taxon>
        <taxon>Dothideomycetes</taxon>
        <taxon>Pleosporomycetidae</taxon>
        <taxon>Pleosporales</taxon>
        <taxon>Lophiostomataceae</taxon>
        <taxon>Lophiostoma</taxon>
    </lineage>
</organism>
<evidence type="ECO:0000256" key="1">
    <source>
        <dbReference type="SAM" id="MobiDB-lite"/>
    </source>
</evidence>
<dbReference type="EMBL" id="MU004327">
    <property type="protein sequence ID" value="KAF2657242.1"/>
    <property type="molecule type" value="Genomic_DNA"/>
</dbReference>
<dbReference type="OrthoDB" id="3933435at2759"/>
<gene>
    <name evidence="2" type="ORF">K491DRAFT_714639</name>
</gene>
<keyword evidence="3" id="KW-1185">Reference proteome</keyword>
<name>A0A6A6TC92_9PLEO</name>
<proteinExistence type="predicted"/>
<reference evidence="2" key="1">
    <citation type="journal article" date="2020" name="Stud. Mycol.">
        <title>101 Dothideomycetes genomes: a test case for predicting lifestyles and emergence of pathogens.</title>
        <authorList>
            <person name="Haridas S."/>
            <person name="Albert R."/>
            <person name="Binder M."/>
            <person name="Bloem J."/>
            <person name="Labutti K."/>
            <person name="Salamov A."/>
            <person name="Andreopoulos B."/>
            <person name="Baker S."/>
            <person name="Barry K."/>
            <person name="Bills G."/>
            <person name="Bluhm B."/>
            <person name="Cannon C."/>
            <person name="Castanera R."/>
            <person name="Culley D."/>
            <person name="Daum C."/>
            <person name="Ezra D."/>
            <person name="Gonzalez J."/>
            <person name="Henrissat B."/>
            <person name="Kuo A."/>
            <person name="Liang C."/>
            <person name="Lipzen A."/>
            <person name="Lutzoni F."/>
            <person name="Magnuson J."/>
            <person name="Mondo S."/>
            <person name="Nolan M."/>
            <person name="Ohm R."/>
            <person name="Pangilinan J."/>
            <person name="Park H.-J."/>
            <person name="Ramirez L."/>
            <person name="Alfaro M."/>
            <person name="Sun H."/>
            <person name="Tritt A."/>
            <person name="Yoshinaga Y."/>
            <person name="Zwiers L.-H."/>
            <person name="Turgeon B."/>
            <person name="Goodwin S."/>
            <person name="Spatafora J."/>
            <person name="Crous P."/>
            <person name="Grigoriev I."/>
        </authorList>
    </citation>
    <scope>NUCLEOTIDE SEQUENCE</scope>
    <source>
        <strain evidence="2">CBS 122681</strain>
    </source>
</reference>
<accession>A0A6A6TC92</accession>
<evidence type="ECO:0000313" key="2">
    <source>
        <dbReference type="EMBL" id="KAF2657242.1"/>
    </source>
</evidence>
<feature type="region of interest" description="Disordered" evidence="1">
    <location>
        <begin position="323"/>
        <end position="345"/>
    </location>
</feature>
<feature type="region of interest" description="Disordered" evidence="1">
    <location>
        <begin position="381"/>
        <end position="400"/>
    </location>
</feature>
<protein>
    <submittedName>
        <fullName evidence="2">Uncharacterized protein</fullName>
    </submittedName>
</protein>
<feature type="compositionally biased region" description="Basic and acidic residues" evidence="1">
    <location>
        <begin position="381"/>
        <end position="393"/>
    </location>
</feature>
<evidence type="ECO:0000313" key="3">
    <source>
        <dbReference type="Proteomes" id="UP000799324"/>
    </source>
</evidence>